<accession>A0A1B7X785</accession>
<dbReference type="EMBL" id="LJOW01000007">
    <property type="protein sequence ID" value="OBQ45198.1"/>
    <property type="molecule type" value="Genomic_DNA"/>
</dbReference>
<name>A0A1B7X785_APHFL</name>
<dbReference type="Proteomes" id="UP000092093">
    <property type="component" value="Unassembled WGS sequence"/>
</dbReference>
<reference evidence="1 2" key="1">
    <citation type="submission" date="2015-09" db="EMBL/GenBank/DDBJ databases">
        <title>Aphanizomenon flos-aquae WA102.</title>
        <authorList>
            <person name="Driscoll C."/>
        </authorList>
    </citation>
    <scope>NUCLEOTIDE SEQUENCE [LARGE SCALE GENOMIC DNA]</scope>
    <source>
        <strain evidence="1">WA102</strain>
    </source>
</reference>
<protein>
    <submittedName>
        <fullName evidence="1">Uncharacterized protein</fullName>
    </submittedName>
</protein>
<gene>
    <name evidence="1" type="ORF">AN484_02975</name>
</gene>
<evidence type="ECO:0000313" key="2">
    <source>
        <dbReference type="Proteomes" id="UP000092093"/>
    </source>
</evidence>
<comment type="caution">
    <text evidence="1">The sequence shown here is derived from an EMBL/GenBank/DDBJ whole genome shotgun (WGS) entry which is preliminary data.</text>
</comment>
<proteinExistence type="predicted"/>
<dbReference type="PATRIC" id="fig|1710896.3.peg.155"/>
<organism evidence="1 2">
    <name type="scientific">Aphanizomenon flos-aquae WA102</name>
    <dbReference type="NCBI Taxonomy" id="1710896"/>
    <lineage>
        <taxon>Bacteria</taxon>
        <taxon>Bacillati</taxon>
        <taxon>Cyanobacteriota</taxon>
        <taxon>Cyanophyceae</taxon>
        <taxon>Nostocales</taxon>
        <taxon>Aphanizomenonaceae</taxon>
        <taxon>Aphanizomenon</taxon>
    </lineage>
</organism>
<evidence type="ECO:0000313" key="1">
    <source>
        <dbReference type="EMBL" id="OBQ45198.1"/>
    </source>
</evidence>
<sequence length="181" mass="20593">MSCSEIYTVTSNRCKFAQQNDPQCNCETVSVSQYSPGVVEDNEILIRQIYSPIHIDKQTGKILPLAFLDVQDKGMSVNRKIYSSIEELNKKVQYKLRLDEKRGKGKGFEGIIYATCQDVRAIKTNDNLKAFCVYDTGNRNDISHADICQTISSRVEGSRIRSKLREIFSDIPIKLDILFTN</sequence>
<dbReference type="AlphaFoldDB" id="A0A1B7X785"/>